<dbReference type="PANTHER" id="PTHR30252">
    <property type="entry name" value="INNER MEMBRANE PEPTIDE TRANSPORTER"/>
    <property type="match status" value="1"/>
</dbReference>
<reference evidence="8" key="1">
    <citation type="journal article" date="2014" name="Front. Microbiol.">
        <title>High frequency of phylogenetically diverse reductive dehalogenase-homologous genes in deep subseafloor sedimentary metagenomes.</title>
        <authorList>
            <person name="Kawai M."/>
            <person name="Futagami T."/>
            <person name="Toyoda A."/>
            <person name="Takaki Y."/>
            <person name="Nishi S."/>
            <person name="Hori S."/>
            <person name="Arai W."/>
            <person name="Tsubouchi T."/>
            <person name="Morono Y."/>
            <person name="Uchiyama I."/>
            <person name="Ito T."/>
            <person name="Fujiyama A."/>
            <person name="Inagaki F."/>
            <person name="Takami H."/>
        </authorList>
    </citation>
    <scope>NUCLEOTIDE SEQUENCE</scope>
    <source>
        <strain evidence="8">Expedition CK06-06</strain>
    </source>
</reference>
<evidence type="ECO:0000256" key="1">
    <source>
        <dbReference type="ARBA" id="ARBA00004651"/>
    </source>
</evidence>
<dbReference type="InterPro" id="IPR003706">
    <property type="entry name" value="CstA_N"/>
</dbReference>
<comment type="caution">
    <text evidence="8">The sequence shown here is derived from an EMBL/GenBank/DDBJ whole genome shotgun (WGS) entry which is preliminary data.</text>
</comment>
<evidence type="ECO:0000256" key="2">
    <source>
        <dbReference type="ARBA" id="ARBA00022475"/>
    </source>
</evidence>
<keyword evidence="2" id="KW-1003">Cell membrane</keyword>
<protein>
    <recommendedName>
        <fullName evidence="7">CstA N-terminal domain-containing protein</fullName>
    </recommendedName>
</protein>
<evidence type="ECO:0000313" key="8">
    <source>
        <dbReference type="EMBL" id="GAG25855.1"/>
    </source>
</evidence>
<feature type="transmembrane region" description="Helical" evidence="6">
    <location>
        <begin position="119"/>
        <end position="137"/>
    </location>
</feature>
<feature type="transmembrane region" description="Helical" evidence="6">
    <location>
        <begin position="143"/>
        <end position="166"/>
    </location>
</feature>
<accession>X0W5L1</accession>
<organism evidence="8">
    <name type="scientific">marine sediment metagenome</name>
    <dbReference type="NCBI Taxonomy" id="412755"/>
    <lineage>
        <taxon>unclassified sequences</taxon>
        <taxon>metagenomes</taxon>
        <taxon>ecological metagenomes</taxon>
    </lineage>
</organism>
<evidence type="ECO:0000256" key="6">
    <source>
        <dbReference type="SAM" id="Phobius"/>
    </source>
</evidence>
<dbReference type="AlphaFoldDB" id="X0W5L1"/>
<keyword evidence="4 6" id="KW-1133">Transmembrane helix</keyword>
<name>X0W5L1_9ZZZZ</name>
<feature type="transmembrane region" description="Helical" evidence="6">
    <location>
        <begin position="68"/>
        <end position="87"/>
    </location>
</feature>
<evidence type="ECO:0000259" key="7">
    <source>
        <dbReference type="Pfam" id="PF02554"/>
    </source>
</evidence>
<dbReference type="Pfam" id="PF02554">
    <property type="entry name" value="CstA"/>
    <property type="match status" value="1"/>
</dbReference>
<sequence length="238" mass="25424">GYGAMIFEGVLAALAVLCVCAGLHWAGNAEWNFPEMMRPGGPGWIVAFGKGYGQLAGSTLARISGQGLAFGLTLGTLIGIITIKTFIMTTLDSATRIGRYVGEELFGTILPIKLFRNRFVSTVIIIVFAGYVALWSWKSVWPVFGAANQLVAALALLVVTVLLLHLGKPAKYTFYPTIFMLVTTIGALAYQVTCIFLPARNWLLAGIGIVLIILAGVMTAEGIATARKLRVRAAGKTE</sequence>
<dbReference type="InterPro" id="IPR051605">
    <property type="entry name" value="CstA"/>
</dbReference>
<comment type="subcellular location">
    <subcellularLocation>
        <location evidence="1">Cell membrane</location>
        <topology evidence="1">Multi-pass membrane protein</topology>
    </subcellularLocation>
</comment>
<evidence type="ECO:0000256" key="3">
    <source>
        <dbReference type="ARBA" id="ARBA00022692"/>
    </source>
</evidence>
<evidence type="ECO:0000256" key="5">
    <source>
        <dbReference type="ARBA" id="ARBA00023136"/>
    </source>
</evidence>
<dbReference type="EMBL" id="BARS01032126">
    <property type="protein sequence ID" value="GAG25855.1"/>
    <property type="molecule type" value="Genomic_DNA"/>
</dbReference>
<proteinExistence type="predicted"/>
<gene>
    <name evidence="8" type="ORF">S01H1_49900</name>
</gene>
<dbReference type="PANTHER" id="PTHR30252:SF0">
    <property type="entry name" value="PEPTIDE TRANSPORTER CSTA"/>
    <property type="match status" value="1"/>
</dbReference>
<evidence type="ECO:0000256" key="4">
    <source>
        <dbReference type="ARBA" id="ARBA00022989"/>
    </source>
</evidence>
<dbReference type="GO" id="GO:0009267">
    <property type="term" value="P:cellular response to starvation"/>
    <property type="evidence" value="ECO:0007669"/>
    <property type="project" value="InterPro"/>
</dbReference>
<feature type="transmembrane region" description="Helical" evidence="6">
    <location>
        <begin position="178"/>
        <end position="199"/>
    </location>
</feature>
<keyword evidence="5 6" id="KW-0472">Membrane</keyword>
<feature type="non-terminal residue" evidence="8">
    <location>
        <position position="1"/>
    </location>
</feature>
<keyword evidence="3 6" id="KW-0812">Transmembrane</keyword>
<dbReference type="GO" id="GO:0005886">
    <property type="term" value="C:plasma membrane"/>
    <property type="evidence" value="ECO:0007669"/>
    <property type="project" value="UniProtKB-SubCell"/>
</dbReference>
<feature type="transmembrane region" description="Helical" evidence="6">
    <location>
        <begin position="205"/>
        <end position="226"/>
    </location>
</feature>
<feature type="domain" description="CstA N-terminal" evidence="7">
    <location>
        <begin position="72"/>
        <end position="187"/>
    </location>
</feature>